<keyword evidence="3" id="KW-0812">Transmembrane</keyword>
<dbReference type="Proteomes" id="UP000177230">
    <property type="component" value="Unassembled WGS sequence"/>
</dbReference>
<dbReference type="SUPFAM" id="SSF55785">
    <property type="entry name" value="PYP-like sensor domain (PAS domain)"/>
    <property type="match status" value="2"/>
</dbReference>
<keyword evidence="2" id="KW-0175">Coiled coil</keyword>
<organism evidence="7 8">
    <name type="scientific">Candidatus Edwardsbacteria bacterium GWF2_54_11</name>
    <dbReference type="NCBI Taxonomy" id="1817851"/>
    <lineage>
        <taxon>Bacteria</taxon>
        <taxon>Candidatus Edwardsiibacteriota</taxon>
    </lineage>
</organism>
<name>A0A1F5R4K5_9BACT</name>
<feature type="transmembrane region" description="Helical" evidence="3">
    <location>
        <begin position="257"/>
        <end position="279"/>
    </location>
</feature>
<dbReference type="InterPro" id="IPR000014">
    <property type="entry name" value="PAS"/>
</dbReference>
<feature type="chain" id="PRO_5009520584" description="PAS domain-containing protein" evidence="4">
    <location>
        <begin position="24"/>
        <end position="516"/>
    </location>
</feature>
<sequence>MPWRLVVVFFILAAAFCRPPAGAETVRVGIYQNPPKVFWNGRGKPQGIFVDIMNQIARNEGWTIEYAPGTWSQNLERLEKGELDLVLDVTYSQDRAEKFSFNKISVIESWLQAFAGKGVKLESAKDLDGKRIAVLKGAIQEEYLPQEIKGLLNIDFTLLPCPDYSGTVEALRKGQADVIIASRFFYFSDLRGKDILPTSVMFRPELVYFAFPKGRDDPIVNRIDRNLSGMKNDPGSVYYRSLDKWLGERPRVIIPRYVKWVLGALIGGLALMAIFGLVLRSQVKARTAEILQYSQELKESSVLLGAVFDVIPDILGIQDAAHGVEKYNRAGYEFLKCSHIDIKGKRCFQLINREKPCDNCATAIAIDTKKPARVEKYFENLGVWIDARSYPVLDEGGQVTKVVEHLRDITDQKQAERALLEKHQALLMLNQRLTVADEELQASDEELKQQLAELQASRDALLASEQRYRNIFENTGTAMAIIESDLTISLANQEFEKLSGFDRSQIEGRKKWTEFV</sequence>
<feature type="domain" description="PAS" evidence="5">
    <location>
        <begin position="464"/>
        <end position="516"/>
    </location>
</feature>
<dbReference type="Pfam" id="PF00497">
    <property type="entry name" value="SBP_bac_3"/>
    <property type="match status" value="1"/>
</dbReference>
<evidence type="ECO:0000259" key="5">
    <source>
        <dbReference type="PROSITE" id="PS50112"/>
    </source>
</evidence>
<feature type="signal peptide" evidence="4">
    <location>
        <begin position="1"/>
        <end position="23"/>
    </location>
</feature>
<evidence type="ECO:0000313" key="8">
    <source>
        <dbReference type="Proteomes" id="UP000177230"/>
    </source>
</evidence>
<dbReference type="Gene3D" id="3.30.450.20">
    <property type="entry name" value="PAS domain"/>
    <property type="match status" value="2"/>
</dbReference>
<keyword evidence="1 4" id="KW-0732">Signal</keyword>
<dbReference type="AlphaFoldDB" id="A0A1F5R4K5"/>
<evidence type="ECO:0000256" key="3">
    <source>
        <dbReference type="SAM" id="Phobius"/>
    </source>
</evidence>
<dbReference type="PROSITE" id="PS50112">
    <property type="entry name" value="PAS"/>
    <property type="match status" value="1"/>
</dbReference>
<proteinExistence type="predicted"/>
<gene>
    <name evidence="7" type="ORF">A2024_08720</name>
</gene>
<reference evidence="7 8" key="1">
    <citation type="journal article" date="2016" name="Nat. Commun.">
        <title>Thousands of microbial genomes shed light on interconnected biogeochemical processes in an aquifer system.</title>
        <authorList>
            <person name="Anantharaman K."/>
            <person name="Brown C.T."/>
            <person name="Hug L.A."/>
            <person name="Sharon I."/>
            <person name="Castelle C.J."/>
            <person name="Probst A.J."/>
            <person name="Thomas B.C."/>
            <person name="Singh A."/>
            <person name="Wilkins M.J."/>
            <person name="Karaoz U."/>
            <person name="Brodie E.L."/>
            <person name="Williams K.H."/>
            <person name="Hubbard S.S."/>
            <person name="Banfield J.F."/>
        </authorList>
    </citation>
    <scope>NUCLEOTIDE SEQUENCE [LARGE SCALE GENOMIC DNA]</scope>
</reference>
<feature type="coiled-coil region" evidence="2">
    <location>
        <begin position="433"/>
        <end position="464"/>
    </location>
</feature>
<accession>A0A1F5R4K5</accession>
<dbReference type="PANTHER" id="PTHR35936:SF19">
    <property type="entry name" value="AMINO-ACID-BINDING PROTEIN YXEM-RELATED"/>
    <property type="match status" value="1"/>
</dbReference>
<dbReference type="Gene3D" id="3.40.190.10">
    <property type="entry name" value="Periplasmic binding protein-like II"/>
    <property type="match status" value="2"/>
</dbReference>
<dbReference type="EMBL" id="MFFM01000042">
    <property type="protein sequence ID" value="OGF09356.1"/>
    <property type="molecule type" value="Genomic_DNA"/>
</dbReference>
<dbReference type="Pfam" id="PF13188">
    <property type="entry name" value="PAS_8"/>
    <property type="match status" value="1"/>
</dbReference>
<keyword evidence="3" id="KW-0472">Membrane</keyword>
<evidence type="ECO:0000256" key="1">
    <source>
        <dbReference type="ARBA" id="ARBA00022729"/>
    </source>
</evidence>
<evidence type="ECO:0008006" key="9">
    <source>
        <dbReference type="Google" id="ProtNLM"/>
    </source>
</evidence>
<dbReference type="SMART" id="SM00062">
    <property type="entry name" value="PBPb"/>
    <property type="match status" value="1"/>
</dbReference>
<dbReference type="NCBIfam" id="TIGR00229">
    <property type="entry name" value="sensory_box"/>
    <property type="match status" value="1"/>
</dbReference>
<dbReference type="PROSITE" id="PS50113">
    <property type="entry name" value="PAC"/>
    <property type="match status" value="1"/>
</dbReference>
<dbReference type="InterPro" id="IPR001638">
    <property type="entry name" value="Solute-binding_3/MltF_N"/>
</dbReference>
<evidence type="ECO:0000313" key="7">
    <source>
        <dbReference type="EMBL" id="OGF09356.1"/>
    </source>
</evidence>
<dbReference type="InterPro" id="IPR035965">
    <property type="entry name" value="PAS-like_dom_sf"/>
</dbReference>
<dbReference type="Pfam" id="PF13426">
    <property type="entry name" value="PAS_9"/>
    <property type="match status" value="1"/>
</dbReference>
<feature type="domain" description="PAC" evidence="6">
    <location>
        <begin position="368"/>
        <end position="421"/>
    </location>
</feature>
<keyword evidence="3" id="KW-1133">Transmembrane helix</keyword>
<evidence type="ECO:0000256" key="4">
    <source>
        <dbReference type="SAM" id="SignalP"/>
    </source>
</evidence>
<dbReference type="PANTHER" id="PTHR35936">
    <property type="entry name" value="MEMBRANE-BOUND LYTIC MUREIN TRANSGLYCOSYLASE F"/>
    <property type="match status" value="1"/>
</dbReference>
<protein>
    <recommendedName>
        <fullName evidence="9">PAS domain-containing protein</fullName>
    </recommendedName>
</protein>
<dbReference type="SUPFAM" id="SSF53850">
    <property type="entry name" value="Periplasmic binding protein-like II"/>
    <property type="match status" value="1"/>
</dbReference>
<evidence type="ECO:0000259" key="6">
    <source>
        <dbReference type="PROSITE" id="PS50113"/>
    </source>
</evidence>
<comment type="caution">
    <text evidence="7">The sequence shown here is derived from an EMBL/GenBank/DDBJ whole genome shotgun (WGS) entry which is preliminary data.</text>
</comment>
<evidence type="ECO:0000256" key="2">
    <source>
        <dbReference type="SAM" id="Coils"/>
    </source>
</evidence>
<dbReference type="InterPro" id="IPR000700">
    <property type="entry name" value="PAS-assoc_C"/>
</dbReference>